<gene>
    <name evidence="1" type="ORF">GRI94_05235</name>
    <name evidence="2" type="ORF">GRI94_19325</name>
</gene>
<dbReference type="Proteomes" id="UP000446786">
    <property type="component" value="Unassembled WGS sequence"/>
</dbReference>
<keyword evidence="3" id="KW-1185">Reference proteome</keyword>
<name>A0A845AWR9_9SPHN</name>
<reference evidence="1 3" key="1">
    <citation type="submission" date="2019-12" db="EMBL/GenBank/DDBJ databases">
        <title>Genomic-based taxomic classification of the family Erythrobacteraceae.</title>
        <authorList>
            <person name="Xu L."/>
        </authorList>
    </citation>
    <scope>NUCLEOTIDE SEQUENCE [LARGE SCALE GENOMIC DNA]</scope>
    <source>
        <strain evidence="1 3">JCM 16677</strain>
    </source>
</reference>
<evidence type="ECO:0000313" key="2">
    <source>
        <dbReference type="EMBL" id="MXP33988.1"/>
    </source>
</evidence>
<dbReference type="OrthoDB" id="119951at2"/>
<dbReference type="RefSeq" id="WP_160778690.1">
    <property type="nucleotide sequence ID" value="NZ_BAAAZF010000001.1"/>
</dbReference>
<comment type="caution">
    <text evidence="1">The sequence shown here is derived from an EMBL/GenBank/DDBJ whole genome shotgun (WGS) entry which is preliminary data.</text>
</comment>
<evidence type="ECO:0000313" key="1">
    <source>
        <dbReference type="EMBL" id="MXP31228.1"/>
    </source>
</evidence>
<protein>
    <submittedName>
        <fullName evidence="1">DUF4440 domain-containing protein</fullName>
    </submittedName>
</protein>
<evidence type="ECO:0000313" key="3">
    <source>
        <dbReference type="Proteomes" id="UP000446786"/>
    </source>
</evidence>
<organism evidence="1 3">
    <name type="scientific">Parerythrobacter jejuensis</name>
    <dbReference type="NCBI Taxonomy" id="795812"/>
    <lineage>
        <taxon>Bacteria</taxon>
        <taxon>Pseudomonadati</taxon>
        <taxon>Pseudomonadota</taxon>
        <taxon>Alphaproteobacteria</taxon>
        <taxon>Sphingomonadales</taxon>
        <taxon>Erythrobacteraceae</taxon>
        <taxon>Parerythrobacter</taxon>
    </lineage>
</organism>
<dbReference type="AlphaFoldDB" id="A0A845AWR9"/>
<accession>A0A845AWR9</accession>
<dbReference type="EMBL" id="WTYE01000001">
    <property type="protein sequence ID" value="MXP31228.1"/>
    <property type="molecule type" value="Genomic_DNA"/>
</dbReference>
<proteinExistence type="predicted"/>
<dbReference type="EMBL" id="WTYE01000001">
    <property type="protein sequence ID" value="MXP33988.1"/>
    <property type="molecule type" value="Genomic_DNA"/>
</dbReference>
<sequence>MLTALALMLAQPADEAPPPPPASPPSMPVGEALETAIAARDAQLFEAAFEGCDPDAVGTIIGPDFTMLHDLGGLAVPSSEAFVASLQEQCDARLPGGRNAGYKNRREVVPGSRIVRRLGDWGALEEANHIFFEWRAGKAEDGAPSSGHWELVGGARYMHAWKWEPGADGGQGAFKLERSYSYDHGAVRSAGAPG</sequence>